<keyword evidence="6" id="KW-1185">Reference proteome</keyword>
<evidence type="ECO:0000313" key="6">
    <source>
        <dbReference type="Proteomes" id="UP001208570"/>
    </source>
</evidence>
<dbReference type="CDD" id="cd01671">
    <property type="entry name" value="CARD"/>
    <property type="match status" value="1"/>
</dbReference>
<dbReference type="Proteomes" id="UP001208570">
    <property type="component" value="Unassembled WGS sequence"/>
</dbReference>
<dbReference type="InterPro" id="IPR011029">
    <property type="entry name" value="DEATH-like_dom_sf"/>
</dbReference>
<sequence>MTSESNSDPDDSVQLPAVVASDYRRTNMDLKQQLVLWKKANYLMDNINLSQPFLNKLVDYGLFNRAMMDQIHAKHYSVERILVMLSLLGQQGDDVFNKFIHILMETKHFEVVKELRKTEKYTHYGEMLPPVFTYFLNLSEFLRMYPHIAIKLGEDEKHILETFIDGKIEMATRKISESNKVLEEKIVRLKKRISQLQQEICVRTERESLLQEKLRQSKEDIDSLKSRISELEEMNFQWKCEVRRLKHFRDEQEELEKWIQEERKERKIQDAPIGMFGRLPTFVSNKKAKNTSSVKLKLLSAQVRMAINKMYYAQGHIENLSYLERRLNSFIGKPRDVFDKETIQDLHNLKTLLIDTQKEKQSIKEELTEEEKEIVAKEHEIEILRQEILGKSMTPEYQPEGHSSLRTKMLQLLDDLNKLHELHVQRINVRHFKEINTMKEHISEINYAHNKDKEALKWRMRVKMGELHRREMLHRRMKHTILVLCRYNAKNLNATVTIEDARKVVRGIIGDARKLRKMVDQAEMLEKNPGGIGSAKEDDSEKERLERERLEREQEEKEATKAGKQKKKKRRKDVDYLKNERLMFVADRLKEEWRTLGLHLGLSMNRMDMVEIELPPDAKPDILGYAMLKAWRDEIKGKVSVKASRLVKGLLKMGRKDLAIIVLPIHRVELLEEEANEELEREKVEPKTSEEEEEDEGEEREDVVDVNAVSELARNVLGMQTRNDPVPVLPEVGATQGTV</sequence>
<evidence type="ECO:0000256" key="2">
    <source>
        <dbReference type="SAM" id="MobiDB-lite"/>
    </source>
</evidence>
<feature type="compositionally biased region" description="Basic and acidic residues" evidence="2">
    <location>
        <begin position="535"/>
        <end position="561"/>
    </location>
</feature>
<comment type="caution">
    <text evidence="5">The sequence shown here is derived from an EMBL/GenBank/DDBJ whole genome shotgun (WGS) entry which is preliminary data.</text>
</comment>
<evidence type="ECO:0000259" key="4">
    <source>
        <dbReference type="PROSITE" id="PS50209"/>
    </source>
</evidence>
<dbReference type="AlphaFoldDB" id="A0AAD9N744"/>
<feature type="compositionally biased region" description="Basic and acidic residues" evidence="2">
    <location>
        <begin position="679"/>
        <end position="689"/>
    </location>
</feature>
<dbReference type="InterPro" id="IPR000488">
    <property type="entry name" value="Death_dom"/>
</dbReference>
<dbReference type="PROSITE" id="PS50017">
    <property type="entry name" value="DEATH_DOMAIN"/>
    <property type="match status" value="1"/>
</dbReference>
<feature type="coiled-coil region" evidence="1">
    <location>
        <begin position="179"/>
        <end position="265"/>
    </location>
</feature>
<dbReference type="InterPro" id="IPR001315">
    <property type="entry name" value="CARD"/>
</dbReference>
<name>A0AAD9N744_9ANNE</name>
<feature type="region of interest" description="Disordered" evidence="2">
    <location>
        <begin position="524"/>
        <end position="572"/>
    </location>
</feature>
<gene>
    <name evidence="5" type="ORF">LSH36_191g00024</name>
</gene>
<evidence type="ECO:0000259" key="3">
    <source>
        <dbReference type="PROSITE" id="PS50017"/>
    </source>
</evidence>
<accession>A0AAD9N744</accession>
<keyword evidence="1" id="KW-0175">Coiled coil</keyword>
<organism evidence="5 6">
    <name type="scientific">Paralvinella palmiformis</name>
    <dbReference type="NCBI Taxonomy" id="53620"/>
    <lineage>
        <taxon>Eukaryota</taxon>
        <taxon>Metazoa</taxon>
        <taxon>Spiralia</taxon>
        <taxon>Lophotrochozoa</taxon>
        <taxon>Annelida</taxon>
        <taxon>Polychaeta</taxon>
        <taxon>Sedentaria</taxon>
        <taxon>Canalipalpata</taxon>
        <taxon>Terebellida</taxon>
        <taxon>Terebelliformia</taxon>
        <taxon>Alvinellidae</taxon>
        <taxon>Paralvinella</taxon>
    </lineage>
</organism>
<reference evidence="5" key="1">
    <citation type="journal article" date="2023" name="Mol. Biol. Evol.">
        <title>Third-Generation Sequencing Reveals the Adaptive Role of the Epigenome in Three Deep-Sea Polychaetes.</title>
        <authorList>
            <person name="Perez M."/>
            <person name="Aroh O."/>
            <person name="Sun Y."/>
            <person name="Lan Y."/>
            <person name="Juniper S.K."/>
            <person name="Young C.R."/>
            <person name="Angers B."/>
            <person name="Qian P.Y."/>
        </authorList>
    </citation>
    <scope>NUCLEOTIDE SEQUENCE</scope>
    <source>
        <strain evidence="5">P08H-3</strain>
    </source>
</reference>
<dbReference type="Gene3D" id="1.10.533.10">
    <property type="entry name" value="Death Domain, Fas"/>
    <property type="match status" value="2"/>
</dbReference>
<proteinExistence type="predicted"/>
<feature type="coiled-coil region" evidence="1">
    <location>
        <begin position="346"/>
        <end position="387"/>
    </location>
</feature>
<protein>
    <recommendedName>
        <fullName evidence="7">Death domain-containing protein</fullName>
    </recommendedName>
</protein>
<evidence type="ECO:0000313" key="5">
    <source>
        <dbReference type="EMBL" id="KAK2157436.1"/>
    </source>
</evidence>
<evidence type="ECO:0008006" key="7">
    <source>
        <dbReference type="Google" id="ProtNLM"/>
    </source>
</evidence>
<dbReference type="SUPFAM" id="SSF47986">
    <property type="entry name" value="DEATH domain"/>
    <property type="match status" value="2"/>
</dbReference>
<feature type="domain" description="Death" evidence="3">
    <location>
        <begin position="578"/>
        <end position="659"/>
    </location>
</feature>
<evidence type="ECO:0000256" key="1">
    <source>
        <dbReference type="SAM" id="Coils"/>
    </source>
</evidence>
<feature type="region of interest" description="Disordered" evidence="2">
    <location>
        <begin position="679"/>
        <end position="739"/>
    </location>
</feature>
<feature type="domain" description="CARD" evidence="4">
    <location>
        <begin position="28"/>
        <end position="118"/>
    </location>
</feature>
<dbReference type="GO" id="GO:0007165">
    <property type="term" value="P:signal transduction"/>
    <property type="evidence" value="ECO:0007669"/>
    <property type="project" value="InterPro"/>
</dbReference>
<dbReference type="GO" id="GO:0042981">
    <property type="term" value="P:regulation of apoptotic process"/>
    <property type="evidence" value="ECO:0007669"/>
    <property type="project" value="InterPro"/>
</dbReference>
<dbReference type="EMBL" id="JAODUP010000191">
    <property type="protein sequence ID" value="KAK2157436.1"/>
    <property type="molecule type" value="Genomic_DNA"/>
</dbReference>
<feature type="compositionally biased region" description="Acidic residues" evidence="2">
    <location>
        <begin position="690"/>
        <end position="704"/>
    </location>
</feature>
<dbReference type="PROSITE" id="PS50209">
    <property type="entry name" value="CARD"/>
    <property type="match status" value="1"/>
</dbReference>